<evidence type="ECO:0000313" key="3">
    <source>
        <dbReference type="WBParaSite" id="HPBE_0001403701-mRNA-1"/>
    </source>
</evidence>
<evidence type="ECO:0000313" key="2">
    <source>
        <dbReference type="Proteomes" id="UP000050761"/>
    </source>
</evidence>
<keyword evidence="2" id="KW-1185">Reference proteome</keyword>
<accession>A0A3P8A567</accession>
<protein>
    <submittedName>
        <fullName evidence="3">Secreted protein</fullName>
    </submittedName>
</protein>
<dbReference type="Proteomes" id="UP000050761">
    <property type="component" value="Unassembled WGS sequence"/>
</dbReference>
<evidence type="ECO:0000313" key="1">
    <source>
        <dbReference type="EMBL" id="VDO98259.1"/>
    </source>
</evidence>
<proteinExistence type="predicted"/>
<dbReference type="WBParaSite" id="HPBE_0001403701-mRNA-1">
    <property type="protein sequence ID" value="HPBE_0001403701-mRNA-1"/>
    <property type="gene ID" value="HPBE_0001403701"/>
</dbReference>
<dbReference type="AlphaFoldDB" id="A0A183FZ86"/>
<reference evidence="1 2" key="1">
    <citation type="submission" date="2018-11" db="EMBL/GenBank/DDBJ databases">
        <authorList>
            <consortium name="Pathogen Informatics"/>
        </authorList>
    </citation>
    <scope>NUCLEOTIDE SEQUENCE [LARGE SCALE GENOMIC DNA]</scope>
</reference>
<gene>
    <name evidence="1" type="ORF">HPBE_LOCUS14038</name>
</gene>
<sequence>MPFAWNFKMQTVSSVSPVSPLVVPLIIELLARAPAASLIVPVACQSAPMDPPRSKDPKSVISVVQGFHEEVRARHWWESWCSLDIQRNPVGDGSRPTGVCEVHYVASPLYFRRLGPCEKMLKPAIPPKLNQFL</sequence>
<organism evidence="2 3">
    <name type="scientific">Heligmosomoides polygyrus</name>
    <name type="common">Parasitic roundworm</name>
    <dbReference type="NCBI Taxonomy" id="6339"/>
    <lineage>
        <taxon>Eukaryota</taxon>
        <taxon>Metazoa</taxon>
        <taxon>Ecdysozoa</taxon>
        <taxon>Nematoda</taxon>
        <taxon>Chromadorea</taxon>
        <taxon>Rhabditida</taxon>
        <taxon>Rhabditina</taxon>
        <taxon>Rhabditomorpha</taxon>
        <taxon>Strongyloidea</taxon>
        <taxon>Heligmosomidae</taxon>
        <taxon>Heligmosomoides</taxon>
    </lineage>
</organism>
<reference evidence="3" key="2">
    <citation type="submission" date="2019-09" db="UniProtKB">
        <authorList>
            <consortium name="WormBaseParasite"/>
        </authorList>
    </citation>
    <scope>IDENTIFICATION</scope>
</reference>
<name>A0A183FZ86_HELPZ</name>
<accession>A0A183FZ86</accession>
<dbReference type="EMBL" id="UZAH01028178">
    <property type="protein sequence ID" value="VDO98259.1"/>
    <property type="molecule type" value="Genomic_DNA"/>
</dbReference>